<dbReference type="InterPro" id="IPR003410">
    <property type="entry name" value="HYR_dom"/>
</dbReference>
<sequence>MKKISIFILTILSILTLASCAKDPIIDDKGDKLPPVFSEAENGRLSTLEHLKGADVDFLKDIKVIDNVDSSADIVVTVSDFGTYDKNVVGESEITYTAKDKAGNTSTIKRTIIVLETLERTLSAIVIGDEFTEYAYNDETAFTLEGDYGAKFRTLEVAQVMEKDFFNEQLTVHADNYPTNAGIPLLPYGSLALVNNDGKVVHARFSAGALLEMDANGVVSYENLEWADVAGGNLLKGITERMNELLPNGGKVVFVTPVGNPRIFMNKNLFWSEYLGGGGMYKDVQDVDITQVKIEFHEEYKVVIKKPDSIVSPEISVNRHVLSWTAIENAKGYDLYIDGEKFNEELITATSVELLKLELELTPEGSEGYNIEVVAITKDEFKWSNSNKSNSLKYKMVDIKELAAPVIKVEAGVVSWEAVTGTEKYEIYITFGTYTKKVGETTDTSFTANILAVGLEGNNYFTVKGIGTNEYSDSAVSNKVLHKTESPKKVLEVSGIKTNVNIVTAENYFNRRNATDVTKFDGALYLITGVSKYKETNRTEATSTIVVLTADFKVKMVRNILAAATTGGATYTPEKGWFIDESYKNQAAQLADIDKYVGEDDYLLIGKFAGATAEINGETKTVSARELLAYTFIANWDIFPAAPTGTDGWRGSITTFHDVKEIEFTLEDL</sequence>
<evidence type="ECO:0000313" key="5">
    <source>
        <dbReference type="Proteomes" id="UP000289841"/>
    </source>
</evidence>
<accession>A0A449BBH4</accession>
<protein>
    <recommendedName>
        <fullName evidence="3">HYR domain-containing protein</fullName>
    </recommendedName>
</protein>
<dbReference type="OrthoDB" id="383653at2"/>
<feature type="signal peptide" evidence="2">
    <location>
        <begin position="1"/>
        <end position="21"/>
    </location>
</feature>
<organism evidence="4 5">
    <name type="scientific">Haploplasma axanthum</name>
    <name type="common">Acholeplasma axanthum</name>
    <dbReference type="NCBI Taxonomy" id="29552"/>
    <lineage>
        <taxon>Bacteria</taxon>
        <taxon>Bacillati</taxon>
        <taxon>Mycoplasmatota</taxon>
        <taxon>Mollicutes</taxon>
        <taxon>Acholeplasmatales</taxon>
        <taxon>Acholeplasmataceae</taxon>
        <taxon>Haploplasma</taxon>
    </lineage>
</organism>
<dbReference type="STRING" id="1278311.GCA_000428705_00693"/>
<proteinExistence type="predicted"/>
<evidence type="ECO:0000313" key="4">
    <source>
        <dbReference type="EMBL" id="VEU79787.1"/>
    </source>
</evidence>
<dbReference type="Proteomes" id="UP000289841">
    <property type="component" value="Chromosome"/>
</dbReference>
<dbReference type="PROSITE" id="PS51257">
    <property type="entry name" value="PROKAR_LIPOPROTEIN"/>
    <property type="match status" value="1"/>
</dbReference>
<name>A0A449BBH4_HAPAX</name>
<evidence type="ECO:0000256" key="1">
    <source>
        <dbReference type="ARBA" id="ARBA00022737"/>
    </source>
</evidence>
<dbReference type="Gene3D" id="2.60.40.10">
    <property type="entry name" value="Immunoglobulins"/>
    <property type="match status" value="1"/>
</dbReference>
<dbReference type="KEGG" id="aaxa:NCTC10138_00154"/>
<evidence type="ECO:0000256" key="2">
    <source>
        <dbReference type="SAM" id="SignalP"/>
    </source>
</evidence>
<feature type="domain" description="HYR" evidence="3">
    <location>
        <begin position="30"/>
        <end position="116"/>
    </location>
</feature>
<dbReference type="InterPro" id="IPR013783">
    <property type="entry name" value="Ig-like_fold"/>
</dbReference>
<feature type="chain" id="PRO_5019314580" description="HYR domain-containing protein" evidence="2">
    <location>
        <begin position="22"/>
        <end position="669"/>
    </location>
</feature>
<gene>
    <name evidence="4" type="ORF">NCTC10138_00154</name>
</gene>
<dbReference type="EMBL" id="LR215048">
    <property type="protein sequence ID" value="VEU79787.1"/>
    <property type="molecule type" value="Genomic_DNA"/>
</dbReference>
<reference evidence="4 5" key="1">
    <citation type="submission" date="2019-01" db="EMBL/GenBank/DDBJ databases">
        <authorList>
            <consortium name="Pathogen Informatics"/>
        </authorList>
    </citation>
    <scope>NUCLEOTIDE SEQUENCE [LARGE SCALE GENOMIC DNA]</scope>
    <source>
        <strain evidence="4 5">NCTC10138</strain>
    </source>
</reference>
<dbReference type="PROSITE" id="PS50825">
    <property type="entry name" value="HYR"/>
    <property type="match status" value="1"/>
</dbReference>
<keyword evidence="1" id="KW-0677">Repeat</keyword>
<keyword evidence="5" id="KW-1185">Reference proteome</keyword>
<keyword evidence="2" id="KW-0732">Signal</keyword>
<dbReference type="AlphaFoldDB" id="A0A449BBH4"/>
<dbReference type="RefSeq" id="WP_026390316.1">
    <property type="nucleotide sequence ID" value="NZ_LR215048.1"/>
</dbReference>
<evidence type="ECO:0000259" key="3">
    <source>
        <dbReference type="PROSITE" id="PS50825"/>
    </source>
</evidence>